<dbReference type="Proteomes" id="UP000464620">
    <property type="component" value="Chromosome B09"/>
</dbReference>
<gene>
    <name evidence="1" type="ORF">DS421_19g658180</name>
</gene>
<evidence type="ECO:0000313" key="2">
    <source>
        <dbReference type="Proteomes" id="UP000464620"/>
    </source>
</evidence>
<name>A0A6B9V8I9_ARAHY</name>
<dbReference type="EMBL" id="CP031001">
    <property type="protein sequence ID" value="QHN78056.1"/>
    <property type="molecule type" value="Genomic_DNA"/>
</dbReference>
<dbReference type="AlphaFoldDB" id="A0A6B9V8I9"/>
<accession>A0A6B9V8I9</accession>
<evidence type="ECO:0000313" key="1">
    <source>
        <dbReference type="EMBL" id="QHN78056.1"/>
    </source>
</evidence>
<protein>
    <submittedName>
        <fullName evidence="1">Uncharacterized protein</fullName>
    </submittedName>
</protein>
<organism evidence="1 2">
    <name type="scientific">Arachis hypogaea</name>
    <name type="common">Peanut</name>
    <dbReference type="NCBI Taxonomy" id="3818"/>
    <lineage>
        <taxon>Eukaryota</taxon>
        <taxon>Viridiplantae</taxon>
        <taxon>Streptophyta</taxon>
        <taxon>Embryophyta</taxon>
        <taxon>Tracheophyta</taxon>
        <taxon>Spermatophyta</taxon>
        <taxon>Magnoliopsida</taxon>
        <taxon>eudicotyledons</taxon>
        <taxon>Gunneridae</taxon>
        <taxon>Pentapetalae</taxon>
        <taxon>rosids</taxon>
        <taxon>fabids</taxon>
        <taxon>Fabales</taxon>
        <taxon>Fabaceae</taxon>
        <taxon>Papilionoideae</taxon>
        <taxon>50 kb inversion clade</taxon>
        <taxon>dalbergioids sensu lato</taxon>
        <taxon>Dalbergieae</taxon>
        <taxon>Pterocarpus clade</taxon>
        <taxon>Arachis</taxon>
    </lineage>
</organism>
<sequence length="43" mass="4992">MEKNQMGSFYYCMGLFQGKAPILVIQLSCQCHSRNLINPTRRN</sequence>
<reference evidence="1 2" key="1">
    <citation type="submission" date="2020-01" db="EMBL/GenBank/DDBJ databases">
        <title>Genome sequence of Arachis hypogaea, cultivar Shitouqi.</title>
        <authorList>
            <person name="Zhuang W."/>
            <person name="Chen H."/>
            <person name="Varshney R."/>
            <person name="Wang D."/>
            <person name="Ming R."/>
        </authorList>
    </citation>
    <scope>NUCLEOTIDE SEQUENCE [LARGE SCALE GENOMIC DNA]</scope>
    <source>
        <tissue evidence="1">Young leaf</tissue>
    </source>
</reference>
<proteinExistence type="predicted"/>